<name>A0A6G4WD03_9HYPH</name>
<dbReference type="AlphaFoldDB" id="A0A6G4WD03"/>
<dbReference type="EMBL" id="JAAKZF010000020">
    <property type="protein sequence ID" value="NGO52641.1"/>
    <property type="molecule type" value="Genomic_DNA"/>
</dbReference>
<organism evidence="3 4">
    <name type="scientific">Allomesorhizobium camelthorni</name>
    <dbReference type="NCBI Taxonomy" id="475069"/>
    <lineage>
        <taxon>Bacteria</taxon>
        <taxon>Pseudomonadati</taxon>
        <taxon>Pseudomonadota</taxon>
        <taxon>Alphaproteobacteria</taxon>
        <taxon>Hyphomicrobiales</taxon>
        <taxon>Phyllobacteriaceae</taxon>
        <taxon>Allomesorhizobium</taxon>
    </lineage>
</organism>
<dbReference type="InterPro" id="IPR023393">
    <property type="entry name" value="START-like_dom_sf"/>
</dbReference>
<accession>A0A6G4WD03</accession>
<evidence type="ECO:0000313" key="4">
    <source>
        <dbReference type="Proteomes" id="UP001642900"/>
    </source>
</evidence>
<gene>
    <name evidence="3" type="ORF">G6N73_15880</name>
</gene>
<comment type="similarity">
    <text evidence="1">Belongs to the AHA1 family.</text>
</comment>
<sequence>MTSEILSIRRIIKASPEKVFAAWTTPALLVRWWGPKSVVCPEAEVDLRVGGAYRIANRHPDGAITWISGVFEHVLPPRELVYSWNIGMPGADGSRVRVQFLDHLQGTEVVLEHERLQQSVRNMHLDGWNGCLDGLQEFFEN</sequence>
<dbReference type="RefSeq" id="WP_165029230.1">
    <property type="nucleotide sequence ID" value="NZ_JAAKZF010000020.1"/>
</dbReference>
<dbReference type="Gene3D" id="3.30.530.20">
    <property type="match status" value="1"/>
</dbReference>
<comment type="caution">
    <text evidence="3">The sequence shown here is derived from an EMBL/GenBank/DDBJ whole genome shotgun (WGS) entry which is preliminary data.</text>
</comment>
<evidence type="ECO:0000313" key="3">
    <source>
        <dbReference type="EMBL" id="NGO52641.1"/>
    </source>
</evidence>
<dbReference type="InterPro" id="IPR013538">
    <property type="entry name" value="ASHA1/2-like_C"/>
</dbReference>
<dbReference type="Pfam" id="PF08327">
    <property type="entry name" value="AHSA1"/>
    <property type="match status" value="1"/>
</dbReference>
<evidence type="ECO:0000259" key="2">
    <source>
        <dbReference type="Pfam" id="PF08327"/>
    </source>
</evidence>
<dbReference type="Proteomes" id="UP001642900">
    <property type="component" value="Unassembled WGS sequence"/>
</dbReference>
<protein>
    <submittedName>
        <fullName evidence="3">SRPBCC domain-containing protein</fullName>
    </submittedName>
</protein>
<proteinExistence type="inferred from homology"/>
<evidence type="ECO:0000256" key="1">
    <source>
        <dbReference type="ARBA" id="ARBA00006817"/>
    </source>
</evidence>
<reference evidence="3 4" key="1">
    <citation type="submission" date="2020-02" db="EMBL/GenBank/DDBJ databases">
        <title>Genome sequence of strain CCNWXJ40-4.</title>
        <authorList>
            <person name="Gao J."/>
            <person name="Sun J."/>
        </authorList>
    </citation>
    <scope>NUCLEOTIDE SEQUENCE [LARGE SCALE GENOMIC DNA]</scope>
    <source>
        <strain evidence="3 4">CCNWXJ 40-4</strain>
    </source>
</reference>
<keyword evidence="4" id="KW-1185">Reference proteome</keyword>
<feature type="domain" description="Activator of Hsp90 ATPase homologue 1/2-like C-terminal" evidence="2">
    <location>
        <begin position="13"/>
        <end position="140"/>
    </location>
</feature>
<dbReference type="CDD" id="cd07814">
    <property type="entry name" value="SRPBCC_CalC_Aha1-like"/>
    <property type="match status" value="1"/>
</dbReference>
<dbReference type="SUPFAM" id="SSF55961">
    <property type="entry name" value="Bet v1-like"/>
    <property type="match status" value="1"/>
</dbReference>